<feature type="transmembrane region" description="Helical" evidence="1">
    <location>
        <begin position="108"/>
        <end position="130"/>
    </location>
</feature>
<keyword evidence="1" id="KW-1133">Transmembrane helix</keyword>
<dbReference type="Pfam" id="PF03707">
    <property type="entry name" value="MHYT"/>
    <property type="match status" value="2"/>
</dbReference>
<dbReference type="Pfam" id="PF13581">
    <property type="entry name" value="HATPase_c_2"/>
    <property type="match status" value="1"/>
</dbReference>
<dbReference type="InterPro" id="IPR005330">
    <property type="entry name" value="MHYT_dom"/>
</dbReference>
<dbReference type="InterPro" id="IPR003594">
    <property type="entry name" value="HATPase_dom"/>
</dbReference>
<dbReference type="PROSITE" id="PS50924">
    <property type="entry name" value="MHYT"/>
    <property type="match status" value="1"/>
</dbReference>
<dbReference type="PROSITE" id="PS50112">
    <property type="entry name" value="PAS"/>
    <property type="match status" value="1"/>
</dbReference>
<feature type="transmembrane region" description="Helical" evidence="1">
    <location>
        <begin position="42"/>
        <end position="67"/>
    </location>
</feature>
<sequence>MHVSSHHQPLLVALSVAVAVFTAYVALDLAGRQRATAGAARWAWLGAAAVAMGGGIWSMHFIAMLALVTPVPVAYDLTITLVSLALPIVVTGGALALTARDGLAWGRLALGGLVMGGGIVLMHYVGMAAITMDGVVTYDPGLVALSALIAVAAATAALRLAGAIRTRAQRAIGAVTMGAAVIGMHFVGMAAATFTFHEGKAQRWFEASPVEAPVLALQVAGVTGIVLALALTSSALARRSAERKAREVEATLAEERQSSETLLRQSEERLRLAVQATGLGTWDWDMARDAILWSERTYALFGLAPGSAVDYTRFLQAVHPDDRAVVEAAVRTALAPEGDGRLEAEFRALQPDGAVRWLSTQGQTHFESGASATGERRPVRLLGTILDITARRLAEERLRASLQEKEMLLREVHHRVKNNMQAITAILQLEAAQVADEKAREGFAAVGQRIQAMARLHEQLYSAQDLRRIDLGSYFAELGQGLAALHVGQPVCIEAAVEPLVCDLDTAMPLGLIANELVTNSLKHAFPDGRSGTVRIRLFREGDDVVFEVSDDGVGSETGERAKGLGKRLIEALAQQVQAQLDINRAGGYRSLFRMPGTRFTAPDAAVAPTETVG</sequence>
<dbReference type="PROSITE" id="PS50113">
    <property type="entry name" value="PAC"/>
    <property type="match status" value="1"/>
</dbReference>
<accession>A0ABS4SJY3</accession>
<dbReference type="SUPFAM" id="SSF55874">
    <property type="entry name" value="ATPase domain of HSP90 chaperone/DNA topoisomerase II/histidine kinase"/>
    <property type="match status" value="1"/>
</dbReference>
<evidence type="ECO:0000259" key="5">
    <source>
        <dbReference type="PROSITE" id="PS50113"/>
    </source>
</evidence>
<dbReference type="Pfam" id="PF07568">
    <property type="entry name" value="HisKA_2"/>
    <property type="match status" value="1"/>
</dbReference>
<evidence type="ECO:0000259" key="3">
    <source>
        <dbReference type="PROSITE" id="PS50109"/>
    </source>
</evidence>
<dbReference type="PANTHER" id="PTHR35152">
    <property type="entry name" value="DOMAIN SIGNALLING PROTEIN, PUTATIVE (AFU_ORTHOLOGUE AFUA_5G11310)-RELATED"/>
    <property type="match status" value="1"/>
</dbReference>
<feature type="transmembrane region" description="Helical" evidence="1">
    <location>
        <begin position="12"/>
        <end position="30"/>
    </location>
</feature>
<evidence type="ECO:0000313" key="7">
    <source>
        <dbReference type="EMBL" id="MBP2292534.1"/>
    </source>
</evidence>
<dbReference type="NCBIfam" id="TIGR00229">
    <property type="entry name" value="sensory_box"/>
    <property type="match status" value="1"/>
</dbReference>
<reference evidence="7 8" key="1">
    <citation type="submission" date="2021-03" db="EMBL/GenBank/DDBJ databases">
        <title>Genomic Encyclopedia of Type Strains, Phase III (KMG-III): the genomes of soil and plant-associated and newly described type strains.</title>
        <authorList>
            <person name="Whitman W."/>
        </authorList>
    </citation>
    <scope>NUCLEOTIDE SEQUENCE [LARGE SCALE GENOMIC DNA]</scope>
    <source>
        <strain evidence="7 8">IMMIB AFH-6</strain>
    </source>
</reference>
<gene>
    <name evidence="7" type="ORF">J2851_002312</name>
</gene>
<dbReference type="PROSITE" id="PS50109">
    <property type="entry name" value="HIS_KIN"/>
    <property type="match status" value="1"/>
</dbReference>
<dbReference type="EMBL" id="JAGINP010000007">
    <property type="protein sequence ID" value="MBP2292534.1"/>
    <property type="molecule type" value="Genomic_DNA"/>
</dbReference>
<dbReference type="Proteomes" id="UP000781958">
    <property type="component" value="Unassembled WGS sequence"/>
</dbReference>
<dbReference type="SUPFAM" id="SSF55785">
    <property type="entry name" value="PYP-like sensor domain (PAS domain)"/>
    <property type="match status" value="1"/>
</dbReference>
<dbReference type="SMART" id="SM00091">
    <property type="entry name" value="PAS"/>
    <property type="match status" value="1"/>
</dbReference>
<comment type="caution">
    <text evidence="7">The sequence shown here is derived from an EMBL/GenBank/DDBJ whole genome shotgun (WGS) entry which is preliminary data.</text>
</comment>
<dbReference type="Gene3D" id="2.10.70.100">
    <property type="match status" value="1"/>
</dbReference>
<dbReference type="InterPro" id="IPR000014">
    <property type="entry name" value="PAS"/>
</dbReference>
<evidence type="ECO:0000256" key="1">
    <source>
        <dbReference type="PROSITE-ProRule" id="PRU00244"/>
    </source>
</evidence>
<keyword evidence="8" id="KW-1185">Reference proteome</keyword>
<feature type="domain" description="Histidine kinase" evidence="3">
    <location>
        <begin position="411"/>
        <end position="599"/>
    </location>
</feature>
<feature type="transmembrane region" description="Helical" evidence="1">
    <location>
        <begin position="172"/>
        <end position="194"/>
    </location>
</feature>
<dbReference type="RefSeq" id="WP_209766406.1">
    <property type="nucleotide sequence ID" value="NZ_JAGINP010000007.1"/>
</dbReference>
<keyword evidence="2" id="KW-0175">Coiled coil</keyword>
<name>A0ABS4SJY3_9PROT</name>
<feature type="domain" description="MHYT" evidence="6">
    <location>
        <begin position="7"/>
        <end position="195"/>
    </location>
</feature>
<dbReference type="InterPro" id="IPR000700">
    <property type="entry name" value="PAS-assoc_C"/>
</dbReference>
<feature type="transmembrane region" description="Helical" evidence="1">
    <location>
        <begin position="73"/>
        <end position="96"/>
    </location>
</feature>
<evidence type="ECO:0000259" key="4">
    <source>
        <dbReference type="PROSITE" id="PS50112"/>
    </source>
</evidence>
<dbReference type="Gene3D" id="3.30.450.20">
    <property type="entry name" value="PAS domain"/>
    <property type="match status" value="1"/>
</dbReference>
<protein>
    <submittedName>
        <fullName evidence="7">PAS domain S-box-containing protein</fullName>
    </submittedName>
</protein>
<dbReference type="PANTHER" id="PTHR35152:SF1">
    <property type="entry name" value="DOMAIN SIGNALLING PROTEIN, PUTATIVE (AFU_ORTHOLOGUE AFUA_5G11310)-RELATED"/>
    <property type="match status" value="1"/>
</dbReference>
<proteinExistence type="predicted"/>
<keyword evidence="1" id="KW-0812">Transmembrane</keyword>
<keyword evidence="1" id="KW-0472">Membrane</keyword>
<dbReference type="InterPro" id="IPR036890">
    <property type="entry name" value="HATPase_C_sf"/>
</dbReference>
<dbReference type="Gene3D" id="3.30.565.10">
    <property type="entry name" value="Histidine kinase-like ATPase, C-terminal domain"/>
    <property type="match status" value="1"/>
</dbReference>
<feature type="domain" description="PAC" evidence="5">
    <location>
        <begin position="342"/>
        <end position="400"/>
    </location>
</feature>
<feature type="domain" description="PAS" evidence="4">
    <location>
        <begin position="266"/>
        <end position="337"/>
    </location>
</feature>
<dbReference type="InterPro" id="IPR013655">
    <property type="entry name" value="PAS_fold_3"/>
</dbReference>
<dbReference type="InterPro" id="IPR005467">
    <property type="entry name" value="His_kinase_dom"/>
</dbReference>
<feature type="transmembrane region" description="Helical" evidence="1">
    <location>
        <begin position="142"/>
        <end position="160"/>
    </location>
</feature>
<evidence type="ECO:0000313" key="8">
    <source>
        <dbReference type="Proteomes" id="UP000781958"/>
    </source>
</evidence>
<evidence type="ECO:0000259" key="6">
    <source>
        <dbReference type="PROSITE" id="PS50924"/>
    </source>
</evidence>
<dbReference type="InterPro" id="IPR035965">
    <property type="entry name" value="PAS-like_dom_sf"/>
</dbReference>
<dbReference type="InterPro" id="IPR011495">
    <property type="entry name" value="Sig_transdc_His_kin_sub2_dim/P"/>
</dbReference>
<dbReference type="CDD" id="cd00130">
    <property type="entry name" value="PAS"/>
    <property type="match status" value="1"/>
</dbReference>
<evidence type="ECO:0000256" key="2">
    <source>
        <dbReference type="SAM" id="Coils"/>
    </source>
</evidence>
<feature type="transmembrane region" description="Helical" evidence="1">
    <location>
        <begin position="214"/>
        <end position="237"/>
    </location>
</feature>
<organism evidence="7 8">
    <name type="scientific">Azospirillum rugosum</name>
    <dbReference type="NCBI Taxonomy" id="416170"/>
    <lineage>
        <taxon>Bacteria</taxon>
        <taxon>Pseudomonadati</taxon>
        <taxon>Pseudomonadota</taxon>
        <taxon>Alphaproteobacteria</taxon>
        <taxon>Rhodospirillales</taxon>
        <taxon>Azospirillaceae</taxon>
        <taxon>Azospirillum</taxon>
    </lineage>
</organism>
<dbReference type="Pfam" id="PF08447">
    <property type="entry name" value="PAS_3"/>
    <property type="match status" value="1"/>
</dbReference>
<feature type="coiled-coil region" evidence="2">
    <location>
        <begin position="238"/>
        <end position="265"/>
    </location>
</feature>